<evidence type="ECO:0000313" key="1">
    <source>
        <dbReference type="EMBL" id="UGS25954.1"/>
    </source>
</evidence>
<dbReference type="Proteomes" id="UP001199642">
    <property type="component" value="Chromosome"/>
</dbReference>
<sequence length="241" mass="26299">MNDSDARPVPAGRPGGSADRPAVFFADAAEFRAWLEQNHETAGELWMELRKAHVPEAERGLSWADAVLEALCFGWIDSVSQRVDDDRRRQRWSPRRPGSTWSEVNVAHVERLRAEGRMTPAGLAAFEARRADRTGTYSHENAEAELEPEVQRIIDASPATVAFLAASTPGYRKVVRHWIATAKQPATRVRRAEQLVADSSAGLLIPLARPGTTPAWLQRAAAAARAAQAGRGAPEGEAPRG</sequence>
<proteinExistence type="predicted"/>
<dbReference type="RefSeq" id="WP_231819705.1">
    <property type="nucleotide sequence ID" value="NZ_CP082781.1"/>
</dbReference>
<dbReference type="EMBL" id="CP082781">
    <property type="protein sequence ID" value="UGS25954.1"/>
    <property type="molecule type" value="Genomic_DNA"/>
</dbReference>
<name>A0ABY3RSU1_9MICO</name>
<protein>
    <submittedName>
        <fullName evidence="1">YdeI/OmpD-associated family protein</fullName>
    </submittedName>
</protein>
<reference evidence="1 2" key="1">
    <citation type="submission" date="2023-01" db="EMBL/GenBank/DDBJ databases">
        <title>Characterization of estradiol degrading bacteria Microbacterium sp. MZT7 and reveal degrading genes through genome analysis.</title>
        <authorList>
            <person name="Hao P."/>
            <person name="Gao Y."/>
        </authorList>
    </citation>
    <scope>NUCLEOTIDE SEQUENCE [LARGE SCALE GENOMIC DNA]</scope>
    <source>
        <strain evidence="1 2">MZT7</strain>
    </source>
</reference>
<evidence type="ECO:0000313" key="2">
    <source>
        <dbReference type="Proteomes" id="UP001199642"/>
    </source>
</evidence>
<keyword evidence="2" id="KW-1185">Reference proteome</keyword>
<gene>
    <name evidence="1" type="ORF">K8F61_15085</name>
</gene>
<dbReference type="Pfam" id="PF13376">
    <property type="entry name" value="OmdA"/>
    <property type="match status" value="1"/>
</dbReference>
<accession>A0ABY3RSU1</accession>
<organism evidence="1 2">
    <name type="scientific">Microbacterium resistens</name>
    <dbReference type="NCBI Taxonomy" id="156977"/>
    <lineage>
        <taxon>Bacteria</taxon>
        <taxon>Bacillati</taxon>
        <taxon>Actinomycetota</taxon>
        <taxon>Actinomycetes</taxon>
        <taxon>Micrococcales</taxon>
        <taxon>Microbacteriaceae</taxon>
        <taxon>Microbacterium</taxon>
    </lineage>
</organism>